<keyword evidence="4" id="KW-1185">Reference proteome</keyword>
<name>A0A176VGX3_MARPO</name>
<dbReference type="SUPFAM" id="SSF46934">
    <property type="entry name" value="UBA-like"/>
    <property type="match status" value="1"/>
</dbReference>
<dbReference type="EMBL" id="LVLJ01003675">
    <property type="protein sequence ID" value="OAE20110.1"/>
    <property type="molecule type" value="Genomic_DNA"/>
</dbReference>
<feature type="compositionally biased region" description="Basic residues" evidence="1">
    <location>
        <begin position="133"/>
        <end position="142"/>
    </location>
</feature>
<feature type="region of interest" description="Disordered" evidence="1">
    <location>
        <begin position="85"/>
        <end position="147"/>
    </location>
</feature>
<feature type="region of interest" description="Disordered" evidence="1">
    <location>
        <begin position="378"/>
        <end position="465"/>
    </location>
</feature>
<feature type="compositionally biased region" description="Polar residues" evidence="1">
    <location>
        <begin position="27"/>
        <end position="43"/>
    </location>
</feature>
<evidence type="ECO:0000313" key="3">
    <source>
        <dbReference type="EMBL" id="OAE20110.1"/>
    </source>
</evidence>
<feature type="compositionally biased region" description="Low complexity" evidence="1">
    <location>
        <begin position="444"/>
        <end position="465"/>
    </location>
</feature>
<gene>
    <name evidence="3" type="ORF">AXG93_3818s1080</name>
</gene>
<feature type="compositionally biased region" description="Polar residues" evidence="1">
    <location>
        <begin position="85"/>
        <end position="95"/>
    </location>
</feature>
<dbReference type="AlphaFoldDB" id="A0A176VGX3"/>
<feature type="domain" description="UBA" evidence="2">
    <location>
        <begin position="159"/>
        <end position="199"/>
    </location>
</feature>
<reference evidence="3" key="1">
    <citation type="submission" date="2016-03" db="EMBL/GenBank/DDBJ databases">
        <title>Mechanisms controlling the formation of the plant cell surface in tip-growing cells are functionally conserved among land plants.</title>
        <authorList>
            <person name="Honkanen S."/>
            <person name="Jones V.A."/>
            <person name="Morieri G."/>
            <person name="Champion C."/>
            <person name="Hetherington A.J."/>
            <person name="Kelly S."/>
            <person name="Saint-Marcoux D."/>
            <person name="Proust H."/>
            <person name="Prescott H."/>
            <person name="Dolan L."/>
        </authorList>
    </citation>
    <scope>NUCLEOTIDE SEQUENCE [LARGE SCALE GENOMIC DNA]</scope>
    <source>
        <tissue evidence="3">Whole gametophyte</tissue>
    </source>
</reference>
<dbReference type="PANTHER" id="PTHR35294:SF1">
    <property type="entry name" value="OS05G0409000 PROTEIN"/>
    <property type="match status" value="1"/>
</dbReference>
<feature type="region of interest" description="Disordered" evidence="1">
    <location>
        <begin position="1"/>
        <end position="54"/>
    </location>
</feature>
<feature type="compositionally biased region" description="Basic and acidic residues" evidence="1">
    <location>
        <begin position="10"/>
        <end position="24"/>
    </location>
</feature>
<feature type="compositionally biased region" description="Polar residues" evidence="1">
    <location>
        <begin position="329"/>
        <end position="343"/>
    </location>
</feature>
<dbReference type="PANTHER" id="PTHR35294">
    <property type="entry name" value="UBIQUITIN-ASSOCIATED/TRANSLATION ELONGATION FACTOR EF1B PROTEIN"/>
    <property type="match status" value="1"/>
</dbReference>
<organism evidence="3 4">
    <name type="scientific">Marchantia polymorpha subsp. ruderalis</name>
    <dbReference type="NCBI Taxonomy" id="1480154"/>
    <lineage>
        <taxon>Eukaryota</taxon>
        <taxon>Viridiplantae</taxon>
        <taxon>Streptophyta</taxon>
        <taxon>Embryophyta</taxon>
        <taxon>Marchantiophyta</taxon>
        <taxon>Marchantiopsida</taxon>
        <taxon>Marchantiidae</taxon>
        <taxon>Marchantiales</taxon>
        <taxon>Marchantiaceae</taxon>
        <taxon>Marchantia</taxon>
    </lineage>
</organism>
<dbReference type="SMART" id="SM00165">
    <property type="entry name" value="UBA"/>
    <property type="match status" value="2"/>
</dbReference>
<comment type="caution">
    <text evidence="3">The sequence shown here is derived from an EMBL/GenBank/DDBJ whole genome shotgun (WGS) entry which is preliminary data.</text>
</comment>
<feature type="region of interest" description="Disordered" evidence="1">
    <location>
        <begin position="256"/>
        <end position="307"/>
    </location>
</feature>
<evidence type="ECO:0000256" key="1">
    <source>
        <dbReference type="SAM" id="MobiDB-lite"/>
    </source>
</evidence>
<dbReference type="InterPro" id="IPR015940">
    <property type="entry name" value="UBA"/>
</dbReference>
<dbReference type="Gene3D" id="1.10.8.10">
    <property type="entry name" value="DNA helicase RuvA subunit, C-terminal domain"/>
    <property type="match status" value="1"/>
</dbReference>
<evidence type="ECO:0000313" key="4">
    <source>
        <dbReference type="Proteomes" id="UP000077202"/>
    </source>
</evidence>
<dbReference type="PROSITE" id="PS50030">
    <property type="entry name" value="UBA"/>
    <property type="match status" value="1"/>
</dbReference>
<dbReference type="Proteomes" id="UP000077202">
    <property type="component" value="Unassembled WGS sequence"/>
</dbReference>
<sequence>MSPAAKHRLGPGDKGSEKGKEWKASSRHSSGSGIPTNAYNPGSGTFHRLDSSIPETMVVNQSGRFRSIDDSDDIGSIIGSYSEYDSMSNNGSCSGESEDQSHNIHGKDKKGTHPPGLVGASGSDKRDKIRYKNEKKHQRQKERRAQELRDRCTNYLMSRRLEALAQQLVAMGFPSERATMALILNEGHVERSVAWLLEGGEGEVKENWNDHLKIDISEEQARIAELEFRFKYQRVEIERAVVACEGDLEKAAEWLRDRHPQVPTPVPPPATASASTTDYGHLSQERTKEQNYPTPAESSPYLVNGQGRVNSGLYQALNNQRREDKELHLSQSRNQGHPSSIRPSGTVEGSFPLARTVPQNGSEWQRLSSNVSGRYLNNSLKTSHVPQPSPHAYPTPVRHVSGTRVHPTDHGPSFHKEQSNHLTSRDPVVMPQLSQSPITPPPNIRSSSASPSFSPSSWNGNGPSVSSPSSVLYFNGLPGEVISKGGTTNKASGETYGKQVEDIVHVQPAQANRMDVYSAWSNSGSFGSRDIGAQSSSLRASTSHSRSQSTPGFLSGWGSGLSGASAEWSMWVSGGCDYKTIDWSMGASPSNSTDTSVWGVTSNLASLLKLSDSGKPRLGLAGEGTSQGLTGSREEGKICLRYLIRLFLLHHCREVTYKEREFPGFMGLLVLDLSVSFA</sequence>
<evidence type="ECO:0000259" key="2">
    <source>
        <dbReference type="PROSITE" id="PS50030"/>
    </source>
</evidence>
<dbReference type="InterPro" id="IPR009060">
    <property type="entry name" value="UBA-like_sf"/>
</dbReference>
<protein>
    <recommendedName>
        <fullName evidence="2">UBA domain-containing protein</fullName>
    </recommendedName>
</protein>
<feature type="compositionally biased region" description="Basic and acidic residues" evidence="1">
    <location>
        <begin position="99"/>
        <end position="111"/>
    </location>
</feature>
<feature type="compositionally biased region" description="Basic and acidic residues" evidence="1">
    <location>
        <begin position="123"/>
        <end position="132"/>
    </location>
</feature>
<feature type="compositionally biased region" description="Basic and acidic residues" evidence="1">
    <location>
        <begin position="406"/>
        <end position="419"/>
    </location>
</feature>
<feature type="region of interest" description="Disordered" evidence="1">
    <location>
        <begin position="324"/>
        <end position="364"/>
    </location>
</feature>
<proteinExistence type="predicted"/>
<accession>A0A176VGX3</accession>